<name>A0A448WLZ6_9PLAT</name>
<comment type="caution">
    <text evidence="1">The sequence shown here is derived from an EMBL/GenBank/DDBJ whole genome shotgun (WGS) entry which is preliminary data.</text>
</comment>
<dbReference type="AlphaFoldDB" id="A0A448WLZ6"/>
<dbReference type="EMBL" id="CAAALY010023385">
    <property type="protein sequence ID" value="VEL15085.1"/>
    <property type="molecule type" value="Genomic_DNA"/>
</dbReference>
<reference evidence="1" key="1">
    <citation type="submission" date="2018-11" db="EMBL/GenBank/DDBJ databases">
        <authorList>
            <consortium name="Pathogen Informatics"/>
        </authorList>
    </citation>
    <scope>NUCLEOTIDE SEQUENCE</scope>
</reference>
<gene>
    <name evidence="1" type="ORF">PXEA_LOCUS8525</name>
</gene>
<proteinExistence type="predicted"/>
<evidence type="ECO:0000313" key="2">
    <source>
        <dbReference type="Proteomes" id="UP000784294"/>
    </source>
</evidence>
<sequence>MTVLISVSSKSLPLSSGLIEIYPLNRTTFVDATQVNLSIIPDPGNLVHEHHWLVVKWAQVGHIISNLSLGKSGEANWQLISRNDWMAAVSEESGFADSGLNKSATAIIGRAGQPTYNPKYYFDLPGNNLIQNKVNSIDGDIRLARRLEFVDVGTRFQFWWRRVSTWPQKSDPSNLPVAMAYTLVREL</sequence>
<keyword evidence="2" id="KW-1185">Reference proteome</keyword>
<accession>A0A448WLZ6</accession>
<protein>
    <submittedName>
        <fullName evidence="1">Uncharacterized protein</fullName>
    </submittedName>
</protein>
<organism evidence="1 2">
    <name type="scientific">Protopolystoma xenopodis</name>
    <dbReference type="NCBI Taxonomy" id="117903"/>
    <lineage>
        <taxon>Eukaryota</taxon>
        <taxon>Metazoa</taxon>
        <taxon>Spiralia</taxon>
        <taxon>Lophotrochozoa</taxon>
        <taxon>Platyhelminthes</taxon>
        <taxon>Monogenea</taxon>
        <taxon>Polyopisthocotylea</taxon>
        <taxon>Polystomatidea</taxon>
        <taxon>Polystomatidae</taxon>
        <taxon>Protopolystoma</taxon>
    </lineage>
</organism>
<evidence type="ECO:0000313" key="1">
    <source>
        <dbReference type="EMBL" id="VEL15085.1"/>
    </source>
</evidence>
<dbReference type="Proteomes" id="UP000784294">
    <property type="component" value="Unassembled WGS sequence"/>
</dbReference>